<organism evidence="1 2">
    <name type="scientific">Halosquirtibacter laminarini</name>
    <dbReference type="NCBI Taxonomy" id="3374600"/>
    <lineage>
        <taxon>Bacteria</taxon>
        <taxon>Pseudomonadati</taxon>
        <taxon>Bacteroidota</taxon>
        <taxon>Bacteroidia</taxon>
        <taxon>Marinilabiliales</taxon>
        <taxon>Prolixibacteraceae</taxon>
        <taxon>Halosquirtibacter</taxon>
    </lineage>
</organism>
<gene>
    <name evidence="1" type="ORF">K4L44_07880</name>
</gene>
<accession>A0AC61NJP9</accession>
<dbReference type="Proteomes" id="UP000826212">
    <property type="component" value="Chromosome"/>
</dbReference>
<keyword evidence="1" id="KW-0575">Peroxidase</keyword>
<evidence type="ECO:0000313" key="2">
    <source>
        <dbReference type="Proteomes" id="UP000826212"/>
    </source>
</evidence>
<reference evidence="1" key="1">
    <citation type="submission" date="2021-08" db="EMBL/GenBank/DDBJ databases">
        <title>Novel anaerobic bacterium isolated from sea squirt in East Sea, Republic of Korea.</title>
        <authorList>
            <person name="Nguyen T.H."/>
            <person name="Li Z."/>
            <person name="Lee Y.-J."/>
            <person name="Ko J."/>
            <person name="Kim S.-G."/>
        </authorList>
    </citation>
    <scope>NUCLEOTIDE SEQUENCE</scope>
    <source>
        <strain evidence="1">KCTC 25031</strain>
    </source>
</reference>
<name>A0AC61NJP9_9BACT</name>
<protein>
    <submittedName>
        <fullName evidence="1">Glutathione peroxidase</fullName>
    </submittedName>
</protein>
<keyword evidence="1" id="KW-0560">Oxidoreductase</keyword>
<keyword evidence="2" id="KW-1185">Reference proteome</keyword>
<proteinExistence type="predicted"/>
<sequence length="178" mass="20635">MLLLTLFFAIVKPKLAISQESFYDYEVETIDGDIISMSQFKGKKILIVNTASKCGFTSQYKQLQDIYLKYKDLGFVIIGFPCNDFGKQEPEKEDKIKSFCSINYGVTFPMMSKIHVKGDNKSPLYEWLTSKKLNNVKSSSVKWNFQKYAINRDGTLHDYYYPTTKPDSQKIIKWIEGQ</sequence>
<evidence type="ECO:0000313" key="1">
    <source>
        <dbReference type="EMBL" id="QZE15974.1"/>
    </source>
</evidence>
<dbReference type="EMBL" id="CP081303">
    <property type="protein sequence ID" value="QZE15974.1"/>
    <property type="molecule type" value="Genomic_DNA"/>
</dbReference>